<evidence type="ECO:0000313" key="1">
    <source>
        <dbReference type="EMBL" id="PNC99948.1"/>
    </source>
</evidence>
<dbReference type="Proteomes" id="UP000236075">
    <property type="component" value="Unassembled WGS sequence"/>
</dbReference>
<gene>
    <name evidence="1" type="ORF">CXT95_11115</name>
</gene>
<sequence>MILTHAFNFSWNAPPCKRRIRFTRKQAAICRCREKNKGGNLSRVLHFSCGERPSSGPAIRPAPAPTAEVLKKYGRTPHSPLCLRYRSSSRISPPPAFSSPSLQPLFNMGEKTGIRAKEKACFRTVQDKFQGFRPVVLDLRQKYARLPLSH</sequence>
<dbReference type="AlphaFoldDB" id="A0AAX0WI66"/>
<proteinExistence type="predicted"/>
<dbReference type="EMBL" id="PJLB01000012">
    <property type="protein sequence ID" value="PNC99948.1"/>
    <property type="molecule type" value="Genomic_DNA"/>
</dbReference>
<organism evidence="1 2">
    <name type="scientific">Akkermansia muciniphila</name>
    <dbReference type="NCBI Taxonomy" id="239935"/>
    <lineage>
        <taxon>Bacteria</taxon>
        <taxon>Pseudomonadati</taxon>
        <taxon>Verrucomicrobiota</taxon>
        <taxon>Verrucomicrobiia</taxon>
        <taxon>Verrucomicrobiales</taxon>
        <taxon>Akkermansiaceae</taxon>
        <taxon>Akkermansia</taxon>
    </lineage>
</organism>
<accession>A0AAX0WI66</accession>
<protein>
    <submittedName>
        <fullName evidence="1">Uncharacterized protein</fullName>
    </submittedName>
</protein>
<reference evidence="1 2" key="1">
    <citation type="journal article" date="2017" name="BMC Genomics">
        <title>Genome sequencing of 39 Akkermansia muciniphila isolates reveals its population structure, genomic and functional diverisity, and global distribution in mammalian gut microbiotas.</title>
        <authorList>
            <person name="Guo X."/>
            <person name="Li S."/>
            <person name="Zhang J."/>
            <person name="Wu F."/>
            <person name="Li X."/>
            <person name="Wu D."/>
            <person name="Zhang M."/>
            <person name="Ou Z."/>
            <person name="Jie Z."/>
            <person name="Yan Q."/>
            <person name="Li P."/>
            <person name="Yi J."/>
            <person name="Peng Y."/>
        </authorList>
    </citation>
    <scope>NUCLEOTIDE SEQUENCE [LARGE SCALE GENOMIC DNA]</scope>
    <source>
        <strain evidence="1 2">GP28</strain>
    </source>
</reference>
<name>A0AAX0WI66_9BACT</name>
<comment type="caution">
    <text evidence="1">The sequence shown here is derived from an EMBL/GenBank/DDBJ whole genome shotgun (WGS) entry which is preliminary data.</text>
</comment>
<evidence type="ECO:0000313" key="2">
    <source>
        <dbReference type="Proteomes" id="UP000236075"/>
    </source>
</evidence>